<dbReference type="GO" id="GO:0071038">
    <property type="term" value="P:TRAMP-dependent tRNA surveillance pathway"/>
    <property type="evidence" value="ECO:0007669"/>
    <property type="project" value="TreeGrafter"/>
</dbReference>
<dbReference type="InterPro" id="IPR045092">
    <property type="entry name" value="Rrp6-like"/>
</dbReference>
<evidence type="ECO:0000256" key="7">
    <source>
        <dbReference type="ARBA" id="ARBA00023242"/>
    </source>
</evidence>
<dbReference type="SUPFAM" id="SSF47819">
    <property type="entry name" value="HRDC-like"/>
    <property type="match status" value="1"/>
</dbReference>
<evidence type="ECO:0000256" key="8">
    <source>
        <dbReference type="ARBA" id="ARBA00043957"/>
    </source>
</evidence>
<dbReference type="AlphaFoldDB" id="A0A9W8H526"/>
<feature type="domain" description="HRDC" evidence="10">
    <location>
        <begin position="529"/>
        <end position="609"/>
    </location>
</feature>
<sequence>MAQSNSFVDNFDASIATAFGALVKATKAAGRLGDDIAYHRTLDESVDTRLEQASQRTLSMANHLWMTSRADSSLPITAADDIAINTEGQWTSGPQFSAVIDAVDTLLERIDVGLDELAKNSAHQLRNSVGAQSAAVVTSVAGRDVRVVHAQNMPRPQLQFRDAIDNSPNTPFVWRIRTKPHARVPLDYGLPSAAVAGSTLGQHLQTLGISRPGTPGGSGAGTPRRNKPSPELSAAQLSEALAGTVAALPHPYEYEIKHYEAPPRLFAEAEAQAPRDWDTTPFAFVDTPAALAAMLTHLAGTTEIAIDLEHHNFRSFQGFTCLIQLSSRTQDFVIDALALRDSLHQLNAVTADPQITKVFHGAESDIVWLQRDFGVYVVGLFDTYHASHVLNMPHHSLAHLLHVFCAYDTDKRYQLADWRIRPVPAEMMRYARADTHFLLHIFDRMRNDLVQRGARLVGEDVATPGTPHFGQLAGGIDRVQSAAQPMQVVLQRSTQTALTVYVKDSYDADTGMGPGGWAQLLRKWRQPLTPAQFSVLRALHAWRDACARDEDESTRYVLPNHMLFALATKSPADVPALLAACHPTPPPVRMHAADLVALIARARSAAESRIPEALAHEEAPRPVAPVHTRFADPVDEPVEPVDVLTPDVLASAQAIASPTSALFGPTPPTASDSDAKRRALQVRATLVLQPAKPTAVLAPTEPEFTLVTAKRKRADPIRPAEPVVISETYAEYHAPKQHKPAPPLDAMQLPKIALGDIDDSSDDADEPKVKKSISKKSKKKKTSTKQGVSSADVTPFEYAEDPDLEVIGESAAPVSDKKKKNKKPNRPAKSFDPYSQISTTKELSKKPNRSRVSQKSSNRSMTFKK</sequence>
<dbReference type="SMART" id="SM00341">
    <property type="entry name" value="HRDC"/>
    <property type="match status" value="1"/>
</dbReference>
<dbReference type="GO" id="GO:0071051">
    <property type="term" value="P:poly(A)-dependent snoRNA 3'-end processing"/>
    <property type="evidence" value="ECO:0007669"/>
    <property type="project" value="TreeGrafter"/>
</dbReference>
<dbReference type="GO" id="GO:0071044">
    <property type="term" value="P:histone mRNA catabolic process"/>
    <property type="evidence" value="ECO:0007669"/>
    <property type="project" value="TreeGrafter"/>
</dbReference>
<keyword evidence="2" id="KW-0698">rRNA processing</keyword>
<keyword evidence="3" id="KW-0540">Nuclease</keyword>
<keyword evidence="7" id="KW-0539">Nucleus</keyword>
<feature type="compositionally biased region" description="Acidic residues" evidence="9">
    <location>
        <begin position="756"/>
        <end position="765"/>
    </location>
</feature>
<reference evidence="11" key="1">
    <citation type="submission" date="2022-07" db="EMBL/GenBank/DDBJ databases">
        <title>Phylogenomic reconstructions and comparative analyses of Kickxellomycotina fungi.</title>
        <authorList>
            <person name="Reynolds N.K."/>
            <person name="Stajich J.E."/>
            <person name="Barry K."/>
            <person name="Grigoriev I.V."/>
            <person name="Crous P."/>
            <person name="Smith M.E."/>
        </authorList>
    </citation>
    <scope>NUCLEOTIDE SEQUENCE</scope>
    <source>
        <strain evidence="11">BCRC 34297</strain>
    </source>
</reference>
<dbReference type="GO" id="GO:0000166">
    <property type="term" value="F:nucleotide binding"/>
    <property type="evidence" value="ECO:0007669"/>
    <property type="project" value="InterPro"/>
</dbReference>
<keyword evidence="6" id="KW-0269">Exonuclease</keyword>
<evidence type="ECO:0000256" key="5">
    <source>
        <dbReference type="ARBA" id="ARBA00022835"/>
    </source>
</evidence>
<dbReference type="Pfam" id="PF00570">
    <property type="entry name" value="HRDC"/>
    <property type="match status" value="1"/>
</dbReference>
<evidence type="ECO:0000313" key="11">
    <source>
        <dbReference type="EMBL" id="KAJ2756204.1"/>
    </source>
</evidence>
<dbReference type="GO" id="GO:0071035">
    <property type="term" value="P:nuclear polyadenylation-dependent rRNA catabolic process"/>
    <property type="evidence" value="ECO:0007669"/>
    <property type="project" value="TreeGrafter"/>
</dbReference>
<comment type="caution">
    <text evidence="11">The sequence shown here is derived from an EMBL/GenBank/DDBJ whole genome shotgun (WGS) entry which is preliminary data.</text>
</comment>
<keyword evidence="4" id="KW-0378">Hydrolase</keyword>
<comment type="similarity">
    <text evidence="8">Belongs to the exosome component 10/RRP6 family.</text>
</comment>
<organism evidence="11 12">
    <name type="scientific">Coemansia pectinata</name>
    <dbReference type="NCBI Taxonomy" id="1052879"/>
    <lineage>
        <taxon>Eukaryota</taxon>
        <taxon>Fungi</taxon>
        <taxon>Fungi incertae sedis</taxon>
        <taxon>Zoopagomycota</taxon>
        <taxon>Kickxellomycotina</taxon>
        <taxon>Kickxellomycetes</taxon>
        <taxon>Kickxellales</taxon>
        <taxon>Kickxellaceae</taxon>
        <taxon>Coemansia</taxon>
    </lineage>
</organism>
<dbReference type="Gene3D" id="3.30.420.10">
    <property type="entry name" value="Ribonuclease H-like superfamily/Ribonuclease H"/>
    <property type="match status" value="1"/>
</dbReference>
<accession>A0A9W8H526</accession>
<feature type="compositionally biased region" description="Basic residues" evidence="9">
    <location>
        <begin position="770"/>
        <end position="783"/>
    </location>
</feature>
<evidence type="ECO:0000256" key="2">
    <source>
        <dbReference type="ARBA" id="ARBA00022552"/>
    </source>
</evidence>
<dbReference type="InterPro" id="IPR044876">
    <property type="entry name" value="HRDC_dom_sf"/>
</dbReference>
<dbReference type="OrthoDB" id="2250022at2759"/>
<keyword evidence="12" id="KW-1185">Reference proteome</keyword>
<dbReference type="Proteomes" id="UP001140011">
    <property type="component" value="Unassembled WGS sequence"/>
</dbReference>
<evidence type="ECO:0000313" key="12">
    <source>
        <dbReference type="Proteomes" id="UP001140011"/>
    </source>
</evidence>
<feature type="region of interest" description="Disordered" evidence="9">
    <location>
        <begin position="206"/>
        <end position="231"/>
    </location>
</feature>
<dbReference type="GO" id="GO:0000176">
    <property type="term" value="C:nuclear exosome (RNase complex)"/>
    <property type="evidence" value="ECO:0007669"/>
    <property type="project" value="InterPro"/>
</dbReference>
<feature type="compositionally biased region" description="Polar residues" evidence="9">
    <location>
        <begin position="850"/>
        <end position="865"/>
    </location>
</feature>
<dbReference type="InterPro" id="IPR036397">
    <property type="entry name" value="RNaseH_sf"/>
</dbReference>
<dbReference type="SMART" id="SM00474">
    <property type="entry name" value="35EXOc"/>
    <property type="match status" value="1"/>
</dbReference>
<dbReference type="GO" id="GO:0003727">
    <property type="term" value="F:single-stranded RNA binding"/>
    <property type="evidence" value="ECO:0007669"/>
    <property type="project" value="TreeGrafter"/>
</dbReference>
<evidence type="ECO:0000256" key="9">
    <source>
        <dbReference type="SAM" id="MobiDB-lite"/>
    </source>
</evidence>
<evidence type="ECO:0000256" key="3">
    <source>
        <dbReference type="ARBA" id="ARBA00022722"/>
    </source>
</evidence>
<name>A0A9W8H526_9FUNG</name>
<dbReference type="InterPro" id="IPR002121">
    <property type="entry name" value="HRDC_dom"/>
</dbReference>
<evidence type="ECO:0000256" key="6">
    <source>
        <dbReference type="ARBA" id="ARBA00022839"/>
    </source>
</evidence>
<dbReference type="InterPro" id="IPR010997">
    <property type="entry name" value="HRDC-like_sf"/>
</dbReference>
<dbReference type="CDD" id="cd06147">
    <property type="entry name" value="Rrp6p_like_exo"/>
    <property type="match status" value="1"/>
</dbReference>
<dbReference type="InterPro" id="IPR049559">
    <property type="entry name" value="Rrp6p-like_exo"/>
</dbReference>
<dbReference type="GO" id="GO:0071039">
    <property type="term" value="P:nuclear polyadenylation-dependent CUT catabolic process"/>
    <property type="evidence" value="ECO:0007669"/>
    <property type="project" value="TreeGrafter"/>
</dbReference>
<dbReference type="GO" id="GO:0071036">
    <property type="term" value="P:nuclear polyadenylation-dependent snoRNA catabolic process"/>
    <property type="evidence" value="ECO:0007669"/>
    <property type="project" value="TreeGrafter"/>
</dbReference>
<dbReference type="PANTHER" id="PTHR12124">
    <property type="entry name" value="POLYMYOSITIS/SCLERODERMA AUTOANTIGEN-RELATED"/>
    <property type="match status" value="1"/>
</dbReference>
<dbReference type="InterPro" id="IPR002562">
    <property type="entry name" value="3'-5'_exonuclease_dom"/>
</dbReference>
<feature type="compositionally biased region" description="Basic residues" evidence="9">
    <location>
        <begin position="817"/>
        <end position="826"/>
    </location>
</feature>
<dbReference type="PROSITE" id="PS50967">
    <property type="entry name" value="HRDC"/>
    <property type="match status" value="1"/>
</dbReference>
<dbReference type="GO" id="GO:0000175">
    <property type="term" value="F:3'-5'-RNA exonuclease activity"/>
    <property type="evidence" value="ECO:0007669"/>
    <property type="project" value="InterPro"/>
</dbReference>
<dbReference type="GO" id="GO:0005730">
    <property type="term" value="C:nucleolus"/>
    <property type="evidence" value="ECO:0007669"/>
    <property type="project" value="TreeGrafter"/>
</dbReference>
<evidence type="ECO:0000259" key="10">
    <source>
        <dbReference type="PROSITE" id="PS50967"/>
    </source>
</evidence>
<evidence type="ECO:0000256" key="1">
    <source>
        <dbReference type="ARBA" id="ARBA00004123"/>
    </source>
</evidence>
<feature type="region of interest" description="Disordered" evidence="9">
    <location>
        <begin position="755"/>
        <end position="865"/>
    </location>
</feature>
<dbReference type="GO" id="GO:0071037">
    <property type="term" value="P:nuclear polyadenylation-dependent snRNA catabolic process"/>
    <property type="evidence" value="ECO:0007669"/>
    <property type="project" value="TreeGrafter"/>
</dbReference>
<evidence type="ECO:0000256" key="4">
    <source>
        <dbReference type="ARBA" id="ARBA00022801"/>
    </source>
</evidence>
<dbReference type="Gene3D" id="1.10.150.80">
    <property type="entry name" value="HRDC domain"/>
    <property type="match status" value="1"/>
</dbReference>
<comment type="subcellular location">
    <subcellularLocation>
        <location evidence="1">Nucleus</location>
    </subcellularLocation>
</comment>
<protein>
    <submittedName>
        <fullName evidence="11">Exosome nuclease subunit</fullName>
    </submittedName>
</protein>
<dbReference type="GO" id="GO:0000467">
    <property type="term" value="P:exonucleolytic trimming to generate mature 3'-end of 5.8S rRNA from tricistronic rRNA transcript (SSU-rRNA, 5.8S rRNA, LSU-rRNA)"/>
    <property type="evidence" value="ECO:0007669"/>
    <property type="project" value="InterPro"/>
</dbReference>
<dbReference type="InterPro" id="IPR012588">
    <property type="entry name" value="Exosome-assoc_fac_Rrp6_N"/>
</dbReference>
<dbReference type="SUPFAM" id="SSF53098">
    <property type="entry name" value="Ribonuclease H-like"/>
    <property type="match status" value="1"/>
</dbReference>
<proteinExistence type="inferred from homology"/>
<dbReference type="Pfam" id="PF08066">
    <property type="entry name" value="PMC2NT"/>
    <property type="match status" value="1"/>
</dbReference>
<dbReference type="InterPro" id="IPR012337">
    <property type="entry name" value="RNaseH-like_sf"/>
</dbReference>
<dbReference type="GO" id="GO:0071040">
    <property type="term" value="P:nuclear polyadenylation-dependent antisense transcript catabolic process"/>
    <property type="evidence" value="ECO:0007669"/>
    <property type="project" value="TreeGrafter"/>
</dbReference>
<dbReference type="EMBL" id="JANBUH010000033">
    <property type="protein sequence ID" value="KAJ2756204.1"/>
    <property type="molecule type" value="Genomic_DNA"/>
</dbReference>
<keyword evidence="5" id="KW-0271">Exosome</keyword>
<gene>
    <name evidence="11" type="primary">RRP6</name>
    <name evidence="11" type="ORF">GGI19_001040</name>
</gene>
<dbReference type="PANTHER" id="PTHR12124:SF47">
    <property type="entry name" value="EXOSOME COMPONENT 10"/>
    <property type="match status" value="1"/>
</dbReference>
<dbReference type="Pfam" id="PF01612">
    <property type="entry name" value="DNA_pol_A_exo1"/>
    <property type="match status" value="1"/>
</dbReference>
<dbReference type="FunFam" id="1.10.150.80:FF:000001">
    <property type="entry name" value="Putative exosome component 10"/>
    <property type="match status" value="1"/>
</dbReference>